<comment type="caution">
    <text evidence="1">The sequence shown here is derived from an EMBL/GenBank/DDBJ whole genome shotgun (WGS) entry which is preliminary data.</text>
</comment>
<dbReference type="Proteomes" id="UP000735302">
    <property type="component" value="Unassembled WGS sequence"/>
</dbReference>
<feature type="non-terminal residue" evidence="1">
    <location>
        <position position="1"/>
    </location>
</feature>
<sequence length="67" mass="7131">CKILPFTMNCNALELDFCAKLGCIKVISGLKALGQAGAIGFGVKATIEGSLHISGSVHYLLCHQRLR</sequence>
<proteinExistence type="predicted"/>
<gene>
    <name evidence="1" type="ORF">PoB_006355400</name>
</gene>
<protein>
    <submittedName>
        <fullName evidence="1">Uncharacterized protein</fullName>
    </submittedName>
</protein>
<dbReference type="AlphaFoldDB" id="A0AAV4CYR7"/>
<dbReference type="EMBL" id="BLXT01007170">
    <property type="protein sequence ID" value="GFO37049.1"/>
    <property type="molecule type" value="Genomic_DNA"/>
</dbReference>
<evidence type="ECO:0000313" key="1">
    <source>
        <dbReference type="EMBL" id="GFO37049.1"/>
    </source>
</evidence>
<reference evidence="1 2" key="1">
    <citation type="journal article" date="2021" name="Elife">
        <title>Chloroplast acquisition without the gene transfer in kleptoplastic sea slugs, Plakobranchus ocellatus.</title>
        <authorList>
            <person name="Maeda T."/>
            <person name="Takahashi S."/>
            <person name="Yoshida T."/>
            <person name="Shimamura S."/>
            <person name="Takaki Y."/>
            <person name="Nagai Y."/>
            <person name="Toyoda A."/>
            <person name="Suzuki Y."/>
            <person name="Arimoto A."/>
            <person name="Ishii H."/>
            <person name="Satoh N."/>
            <person name="Nishiyama T."/>
            <person name="Hasebe M."/>
            <person name="Maruyama T."/>
            <person name="Minagawa J."/>
            <person name="Obokata J."/>
            <person name="Shigenobu S."/>
        </authorList>
    </citation>
    <scope>NUCLEOTIDE SEQUENCE [LARGE SCALE GENOMIC DNA]</scope>
</reference>
<name>A0AAV4CYR7_9GAST</name>
<accession>A0AAV4CYR7</accession>
<evidence type="ECO:0000313" key="2">
    <source>
        <dbReference type="Proteomes" id="UP000735302"/>
    </source>
</evidence>
<organism evidence="1 2">
    <name type="scientific">Plakobranchus ocellatus</name>
    <dbReference type="NCBI Taxonomy" id="259542"/>
    <lineage>
        <taxon>Eukaryota</taxon>
        <taxon>Metazoa</taxon>
        <taxon>Spiralia</taxon>
        <taxon>Lophotrochozoa</taxon>
        <taxon>Mollusca</taxon>
        <taxon>Gastropoda</taxon>
        <taxon>Heterobranchia</taxon>
        <taxon>Euthyneura</taxon>
        <taxon>Panpulmonata</taxon>
        <taxon>Sacoglossa</taxon>
        <taxon>Placobranchoidea</taxon>
        <taxon>Plakobranchidae</taxon>
        <taxon>Plakobranchus</taxon>
    </lineage>
</organism>
<keyword evidence="2" id="KW-1185">Reference proteome</keyword>